<accession>A0A383C5Y8</accession>
<reference evidence="2" key="1">
    <citation type="submission" date="2018-05" db="EMBL/GenBank/DDBJ databases">
        <authorList>
            <person name="Lanie J.A."/>
            <person name="Ng W.-L."/>
            <person name="Kazmierczak K.M."/>
            <person name="Andrzejewski T.M."/>
            <person name="Davidsen T.M."/>
            <person name="Wayne K.J."/>
            <person name="Tettelin H."/>
            <person name="Glass J.I."/>
            <person name="Rusch D."/>
            <person name="Podicherti R."/>
            <person name="Tsui H.-C.T."/>
            <person name="Winkler M.E."/>
        </authorList>
    </citation>
    <scope>NUCLEOTIDE SEQUENCE</scope>
</reference>
<organism evidence="2">
    <name type="scientific">marine metagenome</name>
    <dbReference type="NCBI Taxonomy" id="408172"/>
    <lineage>
        <taxon>unclassified sequences</taxon>
        <taxon>metagenomes</taxon>
        <taxon>ecological metagenomes</taxon>
    </lineage>
</organism>
<sequence>MKNKTNLIVLIFGLMLSGCASQSGWTPAVDTYDDKNAANIQKDKVECDELAKTSSSDTGEEVGKGALIGGALGAAAGATIGAAVGNAGKGAAIGAAVGGIGGGGIMGWNTSESYKEVFRSCMKNRGHTVLN</sequence>
<dbReference type="PROSITE" id="PS51257">
    <property type="entry name" value="PROKAR_LIPOPROTEIN"/>
    <property type="match status" value="1"/>
</dbReference>
<gene>
    <name evidence="2" type="ORF">METZ01_LOCUS480486</name>
</gene>
<dbReference type="EMBL" id="UINC01206144">
    <property type="protein sequence ID" value="SVE27632.1"/>
    <property type="molecule type" value="Genomic_DNA"/>
</dbReference>
<name>A0A383C5Y8_9ZZZZ</name>
<evidence type="ECO:0000313" key="2">
    <source>
        <dbReference type="EMBL" id="SVE27632.1"/>
    </source>
</evidence>
<feature type="domain" description="Glycine-zipper-containing OmpA-like membrane" evidence="1">
    <location>
        <begin position="64"/>
        <end position="103"/>
    </location>
</feature>
<protein>
    <recommendedName>
        <fullName evidence="1">Glycine-zipper-containing OmpA-like membrane domain-containing protein</fullName>
    </recommendedName>
</protein>
<dbReference type="Pfam" id="PF13436">
    <property type="entry name" value="Gly-zipper_OmpA"/>
    <property type="match status" value="1"/>
</dbReference>
<proteinExistence type="predicted"/>
<dbReference type="AlphaFoldDB" id="A0A383C5Y8"/>
<evidence type="ECO:0000259" key="1">
    <source>
        <dbReference type="Pfam" id="PF13436"/>
    </source>
</evidence>
<dbReference type="InterPro" id="IPR025693">
    <property type="entry name" value="Gly-zipper_OmpA-like_dom"/>
</dbReference>